<keyword evidence="9 10" id="KW-0472">Membrane</keyword>
<dbReference type="PANTHER" id="PTHR33909">
    <property type="entry name" value="SEC TRANSLOCON ACCESSORY COMPLEX SUBUNIT YAJC"/>
    <property type="match status" value="1"/>
</dbReference>
<dbReference type="RefSeq" id="WP_066291308.1">
    <property type="nucleotide sequence ID" value="NZ_CP016761.1"/>
</dbReference>
<evidence type="ECO:0000256" key="10">
    <source>
        <dbReference type="SAM" id="Phobius"/>
    </source>
</evidence>
<dbReference type="Pfam" id="PF02699">
    <property type="entry name" value="YajC"/>
    <property type="match status" value="1"/>
</dbReference>
<dbReference type="SMART" id="SM01323">
    <property type="entry name" value="YajC"/>
    <property type="match status" value="1"/>
</dbReference>
<feature type="transmembrane region" description="Helical" evidence="10">
    <location>
        <begin position="6"/>
        <end position="22"/>
    </location>
</feature>
<dbReference type="EMBL" id="CP016761">
    <property type="protein sequence ID" value="ANX13052.1"/>
    <property type="molecule type" value="Genomic_DNA"/>
</dbReference>
<evidence type="ECO:0000256" key="7">
    <source>
        <dbReference type="ARBA" id="ARBA00022989"/>
    </source>
</evidence>
<organism evidence="11 12">
    <name type="scientific">Fictibacillus arsenicus</name>
    <dbReference type="NCBI Taxonomy" id="255247"/>
    <lineage>
        <taxon>Bacteria</taxon>
        <taxon>Bacillati</taxon>
        <taxon>Bacillota</taxon>
        <taxon>Bacilli</taxon>
        <taxon>Bacillales</taxon>
        <taxon>Fictibacillaceae</taxon>
        <taxon>Fictibacillus</taxon>
    </lineage>
</organism>
<accession>A0A1B1Z6J4</accession>
<dbReference type="GO" id="GO:0005886">
    <property type="term" value="C:plasma membrane"/>
    <property type="evidence" value="ECO:0007669"/>
    <property type="project" value="UniProtKB-SubCell"/>
</dbReference>
<dbReference type="GO" id="GO:0015031">
    <property type="term" value="P:protein transport"/>
    <property type="evidence" value="ECO:0007669"/>
    <property type="project" value="UniProtKB-KW"/>
</dbReference>
<keyword evidence="5 10" id="KW-0812">Transmembrane</keyword>
<dbReference type="OrthoDB" id="9800132at2"/>
<dbReference type="InterPro" id="IPR003849">
    <property type="entry name" value="Preprotein_translocase_YajC"/>
</dbReference>
<proteinExistence type="inferred from homology"/>
<keyword evidence="3" id="KW-0813">Transport</keyword>
<dbReference type="KEGG" id="far:ABE41_013660"/>
<reference evidence="11 12" key="1">
    <citation type="submission" date="2016-08" db="EMBL/GenBank/DDBJ databases">
        <title>Complete genome sequence of Fictibacillus arsenicus G25-54, a strain with toxicity to nematodes and a potential arsenic-resistance activity.</title>
        <authorList>
            <person name="Zheng Z."/>
        </authorList>
    </citation>
    <scope>NUCLEOTIDE SEQUENCE [LARGE SCALE GENOMIC DNA]</scope>
    <source>
        <strain evidence="11 12">G25-54</strain>
    </source>
</reference>
<name>A0A1B1Z6J4_9BACL</name>
<comment type="similarity">
    <text evidence="2">Belongs to the YajC family.</text>
</comment>
<sequence length="89" mass="10006">MDAIKSLLPIIFMFAIFYFLLIRPQQKRQKAVKDMQSNLKKGDKVVTIGGLHGTLESIDDTIAVIRSNDGAKLTFDRNAIREVKEEAAL</sequence>
<evidence type="ECO:0000313" key="11">
    <source>
        <dbReference type="EMBL" id="ANX13052.1"/>
    </source>
</evidence>
<dbReference type="PRINTS" id="PR01853">
    <property type="entry name" value="YAJCTRNLCASE"/>
</dbReference>
<evidence type="ECO:0000313" key="12">
    <source>
        <dbReference type="Proteomes" id="UP000077412"/>
    </source>
</evidence>
<dbReference type="Proteomes" id="UP000077412">
    <property type="component" value="Chromosome"/>
</dbReference>
<evidence type="ECO:0000256" key="8">
    <source>
        <dbReference type="ARBA" id="ARBA00023010"/>
    </source>
</evidence>
<evidence type="ECO:0000256" key="3">
    <source>
        <dbReference type="ARBA" id="ARBA00022448"/>
    </source>
</evidence>
<evidence type="ECO:0000256" key="6">
    <source>
        <dbReference type="ARBA" id="ARBA00022927"/>
    </source>
</evidence>
<comment type="subcellular location">
    <subcellularLocation>
        <location evidence="1">Cell membrane</location>
        <topology evidence="1">Single-pass membrane protein</topology>
    </subcellularLocation>
</comment>
<keyword evidence="7 10" id="KW-1133">Transmembrane helix</keyword>
<evidence type="ECO:0000256" key="9">
    <source>
        <dbReference type="ARBA" id="ARBA00023136"/>
    </source>
</evidence>
<evidence type="ECO:0000256" key="2">
    <source>
        <dbReference type="ARBA" id="ARBA00006742"/>
    </source>
</evidence>
<keyword evidence="4" id="KW-1003">Cell membrane</keyword>
<evidence type="ECO:0000256" key="4">
    <source>
        <dbReference type="ARBA" id="ARBA00022475"/>
    </source>
</evidence>
<dbReference type="AlphaFoldDB" id="A0A1B1Z6J4"/>
<keyword evidence="8" id="KW-0811">Translocation</keyword>
<protein>
    <submittedName>
        <fullName evidence="11">Preprotein translocase subunit YajC</fullName>
    </submittedName>
</protein>
<dbReference type="PANTHER" id="PTHR33909:SF1">
    <property type="entry name" value="SEC TRANSLOCON ACCESSORY COMPLEX SUBUNIT YAJC"/>
    <property type="match status" value="1"/>
</dbReference>
<dbReference type="STRING" id="255247.ABE41_013660"/>
<keyword evidence="12" id="KW-1185">Reference proteome</keyword>
<keyword evidence="6" id="KW-0653">Protein transport</keyword>
<gene>
    <name evidence="11" type="ORF">ABE41_013660</name>
</gene>
<dbReference type="NCBIfam" id="TIGR00739">
    <property type="entry name" value="yajC"/>
    <property type="match status" value="1"/>
</dbReference>
<evidence type="ECO:0000256" key="5">
    <source>
        <dbReference type="ARBA" id="ARBA00022692"/>
    </source>
</evidence>
<evidence type="ECO:0000256" key="1">
    <source>
        <dbReference type="ARBA" id="ARBA00004162"/>
    </source>
</evidence>